<protein>
    <submittedName>
        <fullName evidence="1">Uncharacterized protein</fullName>
    </submittedName>
</protein>
<gene>
    <name evidence="1" type="ORF">AVEN_201649_1</name>
</gene>
<accession>A0A4Y2P0M8</accession>
<evidence type="ECO:0000313" key="2">
    <source>
        <dbReference type="Proteomes" id="UP000499080"/>
    </source>
</evidence>
<keyword evidence="2" id="KW-1185">Reference proteome</keyword>
<dbReference type="AlphaFoldDB" id="A0A4Y2P0M8"/>
<dbReference type="Proteomes" id="UP000499080">
    <property type="component" value="Unassembled WGS sequence"/>
</dbReference>
<evidence type="ECO:0000313" key="1">
    <source>
        <dbReference type="EMBL" id="GBN44110.1"/>
    </source>
</evidence>
<sequence>MQGQKCNSNDIGDVVRGCLGKTVDSPPAEVLGWKIGNHRDRKLTFKDRKTKISRDFPDNEAARSFVTWAPHGYLGRFEIRRASV</sequence>
<proteinExistence type="predicted"/>
<dbReference type="EMBL" id="BGPR01010074">
    <property type="protein sequence ID" value="GBN44110.1"/>
    <property type="molecule type" value="Genomic_DNA"/>
</dbReference>
<reference evidence="1 2" key="1">
    <citation type="journal article" date="2019" name="Sci. Rep.">
        <title>Orb-weaving spider Araneus ventricosus genome elucidates the spidroin gene catalogue.</title>
        <authorList>
            <person name="Kono N."/>
            <person name="Nakamura H."/>
            <person name="Ohtoshi R."/>
            <person name="Moran D.A.P."/>
            <person name="Shinohara A."/>
            <person name="Yoshida Y."/>
            <person name="Fujiwara M."/>
            <person name="Mori M."/>
            <person name="Tomita M."/>
            <person name="Arakawa K."/>
        </authorList>
    </citation>
    <scope>NUCLEOTIDE SEQUENCE [LARGE SCALE GENOMIC DNA]</scope>
</reference>
<organism evidence="1 2">
    <name type="scientific">Araneus ventricosus</name>
    <name type="common">Orbweaver spider</name>
    <name type="synonym">Epeira ventricosa</name>
    <dbReference type="NCBI Taxonomy" id="182803"/>
    <lineage>
        <taxon>Eukaryota</taxon>
        <taxon>Metazoa</taxon>
        <taxon>Ecdysozoa</taxon>
        <taxon>Arthropoda</taxon>
        <taxon>Chelicerata</taxon>
        <taxon>Arachnida</taxon>
        <taxon>Araneae</taxon>
        <taxon>Araneomorphae</taxon>
        <taxon>Entelegynae</taxon>
        <taxon>Araneoidea</taxon>
        <taxon>Araneidae</taxon>
        <taxon>Araneus</taxon>
    </lineage>
</organism>
<comment type="caution">
    <text evidence="1">The sequence shown here is derived from an EMBL/GenBank/DDBJ whole genome shotgun (WGS) entry which is preliminary data.</text>
</comment>
<name>A0A4Y2P0M8_ARAVE</name>